<accession>A0ABW9KEM9</accession>
<comment type="caution">
    <text evidence="3">The sequence shown here is derived from an EMBL/GenBank/DDBJ whole genome shotgun (WGS) entry which is preliminary data.</text>
</comment>
<dbReference type="SUPFAM" id="SSF54001">
    <property type="entry name" value="Cysteine proteinases"/>
    <property type="match status" value="1"/>
</dbReference>
<name>A0ABW9KEM9_9FIRM</name>
<dbReference type="EMBL" id="JBDLBQ010000007">
    <property type="protein sequence ID" value="MFN2102829.1"/>
    <property type="molecule type" value="Genomic_DNA"/>
</dbReference>
<keyword evidence="4" id="KW-1185">Reference proteome</keyword>
<keyword evidence="1" id="KW-0732">Signal</keyword>
<dbReference type="Gene3D" id="3.90.70.10">
    <property type="entry name" value="Cysteine proteinases"/>
    <property type="match status" value="1"/>
</dbReference>
<evidence type="ECO:0000313" key="4">
    <source>
        <dbReference type="Proteomes" id="UP001634413"/>
    </source>
</evidence>
<dbReference type="Pfam" id="PF13529">
    <property type="entry name" value="Peptidase_C39_2"/>
    <property type="match status" value="1"/>
</dbReference>
<dbReference type="InterPro" id="IPR038765">
    <property type="entry name" value="Papain-like_cys_pep_sf"/>
</dbReference>
<gene>
    <name evidence="3" type="ORF">ABDJ34_07940</name>
</gene>
<proteinExistence type="predicted"/>
<feature type="signal peptide" evidence="1">
    <location>
        <begin position="1"/>
        <end position="25"/>
    </location>
</feature>
<evidence type="ECO:0000313" key="3">
    <source>
        <dbReference type="EMBL" id="MFN2102829.1"/>
    </source>
</evidence>
<evidence type="ECO:0000259" key="2">
    <source>
        <dbReference type="Pfam" id="PF13529"/>
    </source>
</evidence>
<dbReference type="Proteomes" id="UP001634413">
    <property type="component" value="Unassembled WGS sequence"/>
</dbReference>
<dbReference type="RefSeq" id="WP_412701975.1">
    <property type="nucleotide sequence ID" value="NZ_JBDLBQ010000007.1"/>
</dbReference>
<protein>
    <submittedName>
        <fullName evidence="3">C39 family peptidase</fullName>
    </submittedName>
</protein>
<feature type="chain" id="PRO_5046560443" evidence="1">
    <location>
        <begin position="26"/>
        <end position="240"/>
    </location>
</feature>
<reference evidence="3 4" key="1">
    <citation type="journal article" date="2024" name="Anaerobe">
        <title>The identification of Finegoldia dalianensis sp. nov., isolated from the pus of a patient with skin abscess and genomic analysis of the strains belonging to Finegoldia genus.</title>
        <authorList>
            <person name="Li Y."/>
            <person name="Wang Y."/>
            <person name="Xiao D."/>
            <person name="Wang J."/>
            <person name="Jin D."/>
        </authorList>
    </citation>
    <scope>NUCLEOTIDE SEQUENCE [LARGE SCALE GENOMIC DNA]</scope>
    <source>
        <strain evidence="3 4">LY240594</strain>
    </source>
</reference>
<dbReference type="InterPro" id="IPR039564">
    <property type="entry name" value="Peptidase_C39-like"/>
</dbReference>
<feature type="domain" description="Peptidase C39-like" evidence="2">
    <location>
        <begin position="76"/>
        <end position="213"/>
    </location>
</feature>
<evidence type="ECO:0000256" key="1">
    <source>
        <dbReference type="SAM" id="SignalP"/>
    </source>
</evidence>
<organism evidence="3 4">
    <name type="scientific">Finegoldia dalianensis</name>
    <dbReference type="NCBI Taxonomy" id="3145239"/>
    <lineage>
        <taxon>Bacteria</taxon>
        <taxon>Bacillati</taxon>
        <taxon>Bacillota</taxon>
        <taxon>Tissierellia</taxon>
        <taxon>Tissierellales</taxon>
        <taxon>Peptoniphilaceae</taxon>
        <taxon>Finegoldia</taxon>
    </lineage>
</organism>
<sequence>MFKKHKKILILCLLLSCLVNTNSYASTSLNIDNDEITEKLIELDNKSLKTKFLINNIIEKKHRLSEKYEKEQSFQDVIYFNQTDPRFAYTPYGDGDFGIVQNTGCGPTSAAMVVSTLTKTYTDPNEIASWAMFNGYNMGNNGSSWELFPAVARKYGLDYQFSYSIEDARNCLKTGGLVILSQNSSLNNYWTDSGHFIVLTGYEDDLYTVNDPYSIYRTEIYHTQDQVFIPNKAIFCFWKN</sequence>